<name>A0A517T2P2_9BACT</name>
<gene>
    <name evidence="2" type="ORF">SV7mr_51940</name>
</gene>
<accession>A0A517T2P2</accession>
<dbReference type="Proteomes" id="UP000315003">
    <property type="component" value="Chromosome"/>
</dbReference>
<feature type="transmembrane region" description="Helical" evidence="1">
    <location>
        <begin position="111"/>
        <end position="128"/>
    </location>
</feature>
<dbReference type="EMBL" id="CP036272">
    <property type="protein sequence ID" value="QDT62644.1"/>
    <property type="molecule type" value="Genomic_DNA"/>
</dbReference>
<feature type="transmembrane region" description="Helical" evidence="1">
    <location>
        <begin position="39"/>
        <end position="58"/>
    </location>
</feature>
<reference evidence="2 3" key="1">
    <citation type="submission" date="2019-02" db="EMBL/GenBank/DDBJ databases">
        <title>Deep-cultivation of Planctomycetes and their phenomic and genomic characterization uncovers novel biology.</title>
        <authorList>
            <person name="Wiegand S."/>
            <person name="Jogler M."/>
            <person name="Boedeker C."/>
            <person name="Pinto D."/>
            <person name="Vollmers J."/>
            <person name="Rivas-Marin E."/>
            <person name="Kohn T."/>
            <person name="Peeters S.H."/>
            <person name="Heuer A."/>
            <person name="Rast P."/>
            <person name="Oberbeckmann S."/>
            <person name="Bunk B."/>
            <person name="Jeske O."/>
            <person name="Meyerdierks A."/>
            <person name="Storesund J.E."/>
            <person name="Kallscheuer N."/>
            <person name="Luecker S."/>
            <person name="Lage O.M."/>
            <person name="Pohl T."/>
            <person name="Merkel B.J."/>
            <person name="Hornburger P."/>
            <person name="Mueller R.-W."/>
            <person name="Bruemmer F."/>
            <person name="Labrenz M."/>
            <person name="Spormann A.M."/>
            <person name="Op den Camp H."/>
            <person name="Overmann J."/>
            <person name="Amann R."/>
            <person name="Jetten M.S.M."/>
            <person name="Mascher T."/>
            <person name="Medema M.H."/>
            <person name="Devos D.P."/>
            <person name="Kaster A.-K."/>
            <person name="Ovreas L."/>
            <person name="Rohde M."/>
            <person name="Galperin M.Y."/>
            <person name="Jogler C."/>
        </authorList>
    </citation>
    <scope>NUCLEOTIDE SEQUENCE [LARGE SCALE GENOMIC DNA]</scope>
    <source>
        <strain evidence="2 3">SV_7m_r</strain>
    </source>
</reference>
<evidence type="ECO:0000256" key="1">
    <source>
        <dbReference type="SAM" id="Phobius"/>
    </source>
</evidence>
<keyword evidence="1" id="KW-0472">Membrane</keyword>
<keyword evidence="1" id="KW-0812">Transmembrane</keyword>
<feature type="transmembrane region" description="Helical" evidence="1">
    <location>
        <begin position="70"/>
        <end position="90"/>
    </location>
</feature>
<dbReference type="AlphaFoldDB" id="A0A517T2P2"/>
<keyword evidence="1" id="KW-1133">Transmembrane helix</keyword>
<sequence length="213" mass="23332">MDLGPRGSRVVELREALQQISDIRQQMARSEVFRGYRSLIVGCSGLLGVLAALLQPVWVRSPEEDLGRYLMLWVGVAVINVSIAGVELLVRVRDVGPGHARDLTRLAVEQFLPCLVVGALLTLCVSLFATSVAWMLPGLWCFIFGLGIFASYRLLPSAIVWSGVYYVFCGCICLRFGQGSHAFSPWLMGVSFGGGQMLSAGILYWTLERNDAS</sequence>
<evidence type="ECO:0000313" key="2">
    <source>
        <dbReference type="EMBL" id="QDT62644.1"/>
    </source>
</evidence>
<feature type="transmembrane region" description="Helical" evidence="1">
    <location>
        <begin position="183"/>
        <end position="207"/>
    </location>
</feature>
<protein>
    <submittedName>
        <fullName evidence="2">Uncharacterized protein</fullName>
    </submittedName>
</protein>
<keyword evidence="3" id="KW-1185">Reference proteome</keyword>
<evidence type="ECO:0000313" key="3">
    <source>
        <dbReference type="Proteomes" id="UP000315003"/>
    </source>
</evidence>
<organism evidence="2 3">
    <name type="scientific">Stieleria bergensis</name>
    <dbReference type="NCBI Taxonomy" id="2528025"/>
    <lineage>
        <taxon>Bacteria</taxon>
        <taxon>Pseudomonadati</taxon>
        <taxon>Planctomycetota</taxon>
        <taxon>Planctomycetia</taxon>
        <taxon>Pirellulales</taxon>
        <taxon>Pirellulaceae</taxon>
        <taxon>Stieleria</taxon>
    </lineage>
</organism>
<feature type="transmembrane region" description="Helical" evidence="1">
    <location>
        <begin position="159"/>
        <end position="177"/>
    </location>
</feature>
<proteinExistence type="predicted"/>